<feature type="domain" description="VOC" evidence="1">
    <location>
        <begin position="2"/>
        <end position="128"/>
    </location>
</feature>
<reference evidence="3" key="1">
    <citation type="journal article" date="2019" name="Int. J. Syst. Evol. Microbiol.">
        <title>The Global Catalogue of Microorganisms (GCM) 10K type strain sequencing project: providing services to taxonomists for standard genome sequencing and annotation.</title>
        <authorList>
            <consortium name="The Broad Institute Genomics Platform"/>
            <consortium name="The Broad Institute Genome Sequencing Center for Infectious Disease"/>
            <person name="Wu L."/>
            <person name="Ma J."/>
        </authorList>
    </citation>
    <scope>NUCLEOTIDE SEQUENCE [LARGE SCALE GENOMIC DNA]</scope>
    <source>
        <strain evidence="3">CCUG 63287</strain>
    </source>
</reference>
<name>A0ABV9JF61_9LACT</name>
<dbReference type="SUPFAM" id="SSF54593">
    <property type="entry name" value="Glyoxalase/Bleomycin resistance protein/Dihydroxybiphenyl dioxygenase"/>
    <property type="match status" value="1"/>
</dbReference>
<dbReference type="PROSITE" id="PS51819">
    <property type="entry name" value="VOC"/>
    <property type="match status" value="1"/>
</dbReference>
<evidence type="ECO:0000259" key="1">
    <source>
        <dbReference type="PROSITE" id="PS51819"/>
    </source>
</evidence>
<protein>
    <submittedName>
        <fullName evidence="2">VOC family protein</fullName>
    </submittedName>
</protein>
<proteinExistence type="predicted"/>
<evidence type="ECO:0000313" key="2">
    <source>
        <dbReference type="EMBL" id="MFC4653002.1"/>
    </source>
</evidence>
<dbReference type="RefSeq" id="WP_213536732.1">
    <property type="nucleotide sequence ID" value="NZ_BOVQ01000009.1"/>
</dbReference>
<dbReference type="EMBL" id="JBHSGD010000007">
    <property type="protein sequence ID" value="MFC4653002.1"/>
    <property type="molecule type" value="Genomic_DNA"/>
</dbReference>
<dbReference type="InterPro" id="IPR029068">
    <property type="entry name" value="Glyas_Bleomycin-R_OHBP_Dase"/>
</dbReference>
<keyword evidence="3" id="KW-1185">Reference proteome</keyword>
<dbReference type="PANTHER" id="PTHR36113:SF1">
    <property type="entry name" value="GLYOXALASE_BLEOMYCIN RESISTANCE PROTEIN_DIOXYGENASE"/>
    <property type="match status" value="1"/>
</dbReference>
<organism evidence="2 3">
    <name type="scientific">Lactococcus nasutitermitis</name>
    <dbReference type="NCBI Taxonomy" id="1652957"/>
    <lineage>
        <taxon>Bacteria</taxon>
        <taxon>Bacillati</taxon>
        <taxon>Bacillota</taxon>
        <taxon>Bacilli</taxon>
        <taxon>Lactobacillales</taxon>
        <taxon>Streptococcaceae</taxon>
        <taxon>Lactococcus</taxon>
    </lineage>
</organism>
<dbReference type="Pfam" id="PF00903">
    <property type="entry name" value="Glyoxalase"/>
    <property type="match status" value="1"/>
</dbReference>
<comment type="caution">
    <text evidence="2">The sequence shown here is derived from an EMBL/GenBank/DDBJ whole genome shotgun (WGS) entry which is preliminary data.</text>
</comment>
<dbReference type="Gene3D" id="3.10.180.10">
    <property type="entry name" value="2,3-Dihydroxybiphenyl 1,2-Dioxygenase, domain 1"/>
    <property type="match status" value="1"/>
</dbReference>
<gene>
    <name evidence="2" type="ORF">ACFO26_08785</name>
</gene>
<dbReference type="InterPro" id="IPR004360">
    <property type="entry name" value="Glyas_Fos-R_dOase_dom"/>
</dbReference>
<evidence type="ECO:0000313" key="3">
    <source>
        <dbReference type="Proteomes" id="UP001595987"/>
    </source>
</evidence>
<dbReference type="Proteomes" id="UP001595987">
    <property type="component" value="Unassembled WGS sequence"/>
</dbReference>
<sequence length="128" mass="14402">MKIEHIGLFVQDLENMKIFYEHYFGAVAGEKYHNPKTSFQSYFLSFTDGARLEIGTREDLTALSKNSPTHFGYAHLAISLGSAEKVDALTQQFRKDDFTVKSGPRTTGDGYYEAVIIDPEGNEIELTI</sequence>
<dbReference type="InterPro" id="IPR051332">
    <property type="entry name" value="Fosfomycin_Res_Enzymes"/>
</dbReference>
<dbReference type="InterPro" id="IPR037523">
    <property type="entry name" value="VOC_core"/>
</dbReference>
<accession>A0ABV9JF61</accession>
<dbReference type="PANTHER" id="PTHR36113">
    <property type="entry name" value="LYASE, PUTATIVE-RELATED-RELATED"/>
    <property type="match status" value="1"/>
</dbReference>